<proteinExistence type="predicted"/>
<feature type="domain" description="DUF695" evidence="1">
    <location>
        <begin position="66"/>
        <end position="185"/>
    </location>
</feature>
<dbReference type="Proteomes" id="UP000006048">
    <property type="component" value="Chromosome"/>
</dbReference>
<keyword evidence="3" id="KW-1185">Reference proteome</keyword>
<dbReference type="AlphaFoldDB" id="I4B9K8"/>
<reference evidence="2 3" key="1">
    <citation type="submission" date="2012-06" db="EMBL/GenBank/DDBJ databases">
        <title>The complete chromosome of genome of Turneriella parva DSM 21527.</title>
        <authorList>
            <consortium name="US DOE Joint Genome Institute (JGI-PGF)"/>
            <person name="Lucas S."/>
            <person name="Han J."/>
            <person name="Lapidus A."/>
            <person name="Bruce D."/>
            <person name="Goodwin L."/>
            <person name="Pitluck S."/>
            <person name="Peters L."/>
            <person name="Kyrpides N."/>
            <person name="Mavromatis K."/>
            <person name="Ivanova N."/>
            <person name="Mikhailova N."/>
            <person name="Chertkov O."/>
            <person name="Detter J.C."/>
            <person name="Tapia R."/>
            <person name="Han C."/>
            <person name="Land M."/>
            <person name="Hauser L."/>
            <person name="Markowitz V."/>
            <person name="Cheng J.-F."/>
            <person name="Hugenholtz P."/>
            <person name="Woyke T."/>
            <person name="Wu D."/>
            <person name="Gronow S."/>
            <person name="Wellnitz S."/>
            <person name="Brambilla E."/>
            <person name="Klenk H.-P."/>
            <person name="Eisen J.A."/>
        </authorList>
    </citation>
    <scope>NUCLEOTIDE SEQUENCE [LARGE SCALE GENOMIC DNA]</scope>
    <source>
        <strain evidence="3">ATCC BAA-1111 / DSM 21527 / NCTC 11395 / H</strain>
    </source>
</reference>
<gene>
    <name evidence="2" type="ordered locus">Turpa_3327</name>
</gene>
<organism evidence="2 3">
    <name type="scientific">Turneriella parva (strain ATCC BAA-1111 / DSM 21527 / NCTC 11395 / H)</name>
    <name type="common">Leptospira parva</name>
    <dbReference type="NCBI Taxonomy" id="869212"/>
    <lineage>
        <taxon>Bacteria</taxon>
        <taxon>Pseudomonadati</taxon>
        <taxon>Spirochaetota</taxon>
        <taxon>Spirochaetia</taxon>
        <taxon>Leptospirales</taxon>
        <taxon>Leptospiraceae</taxon>
        <taxon>Turneriella</taxon>
    </lineage>
</organism>
<dbReference type="Pfam" id="PF05117">
    <property type="entry name" value="DUF695"/>
    <property type="match status" value="1"/>
</dbReference>
<name>I4B9K8_TURPD</name>
<dbReference type="HOGENOM" id="CLU_1325891_0_0_12"/>
<evidence type="ECO:0000313" key="2">
    <source>
        <dbReference type="EMBL" id="AFM13965.1"/>
    </source>
</evidence>
<accession>I4B9K8</accession>
<evidence type="ECO:0000259" key="1">
    <source>
        <dbReference type="Pfam" id="PF05117"/>
    </source>
</evidence>
<protein>
    <recommendedName>
        <fullName evidence="1">DUF695 domain-containing protein</fullName>
    </recommendedName>
</protein>
<dbReference type="PATRIC" id="fig|869212.3.peg.3365"/>
<dbReference type="EMBL" id="CP002959">
    <property type="protein sequence ID" value="AFM13965.1"/>
    <property type="molecule type" value="Genomic_DNA"/>
</dbReference>
<sequence>MVGLGYASENICILNACIEVAQTVFLALYMKKHTKAALVILGFNVMANIMSIDKTEKGIIGRTTENGRPVIWKFINEIPNDAKRRKLPWLTVISWKYDGDSNNGMPSKDVNDQMIRLEETIEQRLEKKGFCEHANSRTGNNLKEFVYYIANREQFMARFNEALTEHPAYPIEINFYEDPEWKEFASLINDFGGAQNLKKGQKSKSKN</sequence>
<dbReference type="KEGG" id="tpx:Turpa_3327"/>
<dbReference type="InterPro" id="IPR016097">
    <property type="entry name" value="DUF695"/>
</dbReference>
<evidence type="ECO:0000313" key="3">
    <source>
        <dbReference type="Proteomes" id="UP000006048"/>
    </source>
</evidence>